<feature type="domain" description="MHD" evidence="6">
    <location>
        <begin position="171"/>
        <end position="434"/>
    </location>
</feature>
<dbReference type="EMBL" id="JAOAOG010000218">
    <property type="protein sequence ID" value="KAJ6239660.1"/>
    <property type="molecule type" value="Genomic_DNA"/>
</dbReference>
<accession>A0ABQ8Y4Z7</accession>
<dbReference type="InterPro" id="IPR001392">
    <property type="entry name" value="Clathrin_mu"/>
</dbReference>
<keyword evidence="4" id="KW-0472">Membrane</keyword>
<keyword evidence="3 5" id="KW-0653">Protein transport</keyword>
<dbReference type="Pfam" id="PF00928">
    <property type="entry name" value="Adap_comp_sub"/>
    <property type="match status" value="1"/>
</dbReference>
<organism evidence="7 8">
    <name type="scientific">Anaeramoeba flamelloides</name>
    <dbReference type="NCBI Taxonomy" id="1746091"/>
    <lineage>
        <taxon>Eukaryota</taxon>
        <taxon>Metamonada</taxon>
        <taxon>Anaeramoebidae</taxon>
        <taxon>Anaeramoeba</taxon>
    </lineage>
</organism>
<dbReference type="Gene3D" id="2.60.40.1170">
    <property type="entry name" value="Mu homology domain, subdomain B"/>
    <property type="match status" value="2"/>
</dbReference>
<evidence type="ECO:0000256" key="2">
    <source>
        <dbReference type="ARBA" id="ARBA00022448"/>
    </source>
</evidence>
<dbReference type="SUPFAM" id="SSF64356">
    <property type="entry name" value="SNARE-like"/>
    <property type="match status" value="1"/>
</dbReference>
<dbReference type="SUPFAM" id="SSF49447">
    <property type="entry name" value="Second domain of Mu2 adaptin subunit (ap50) of ap2 adaptor"/>
    <property type="match status" value="1"/>
</dbReference>
<evidence type="ECO:0000256" key="1">
    <source>
        <dbReference type="ARBA" id="ARBA00004308"/>
    </source>
</evidence>
<dbReference type="Proteomes" id="UP001150062">
    <property type="component" value="Unassembled WGS sequence"/>
</dbReference>
<evidence type="ECO:0000256" key="5">
    <source>
        <dbReference type="PIRNR" id="PIRNR005992"/>
    </source>
</evidence>
<evidence type="ECO:0000256" key="4">
    <source>
        <dbReference type="ARBA" id="ARBA00023136"/>
    </source>
</evidence>
<keyword evidence="8" id="KW-1185">Reference proteome</keyword>
<comment type="caution">
    <text evidence="7">The sequence shown here is derived from an EMBL/GenBank/DDBJ whole genome shotgun (WGS) entry which is preliminary data.</text>
</comment>
<comment type="similarity">
    <text evidence="5">Belongs to the adaptor complexes medium subunit family.</text>
</comment>
<dbReference type="InterPro" id="IPR011012">
    <property type="entry name" value="Longin-like_dom_sf"/>
</dbReference>
<evidence type="ECO:0000313" key="8">
    <source>
        <dbReference type="Proteomes" id="UP001150062"/>
    </source>
</evidence>
<keyword evidence="2 5" id="KW-0813">Transport</keyword>
<gene>
    <name evidence="7" type="ORF">M0813_24883</name>
</gene>
<dbReference type="InterPro" id="IPR050431">
    <property type="entry name" value="Adaptor_comp_med_subunit"/>
</dbReference>
<evidence type="ECO:0000313" key="7">
    <source>
        <dbReference type="EMBL" id="KAJ6239660.1"/>
    </source>
</evidence>
<proteinExistence type="inferred from homology"/>
<comment type="subcellular location">
    <subcellularLocation>
        <location evidence="1">Endomembrane system</location>
    </subcellularLocation>
</comment>
<dbReference type="PIRSF" id="PIRSF005992">
    <property type="entry name" value="Clathrin_mu"/>
    <property type="match status" value="1"/>
</dbReference>
<dbReference type="PRINTS" id="PR00314">
    <property type="entry name" value="CLATHRINADPT"/>
</dbReference>
<protein>
    <submittedName>
        <fullName evidence="7">Ap-4 complex subunit mu-1</fullName>
    </submittedName>
</protein>
<sequence>MVDTPLTVLIILQFSLFVCFIQDLQNILQLKKEIKHNSPEILFRKLKFSETDCPPIFNEDGINYVFVNLQEIFFCCTSVSNISASFILELLYRMIEIIKDYCQGINEQILRKNNLLIYELVDELIDYGLPQQTVSLQLDKFICSTPTQKKDLEKSIKKISKKTKEKIKNTKPTLLMSFEETQCVEIKKGGEIIRNEVMGKITMDNQVKESTDLTIEFKPFLLGKDVQNKYKYTDTMLEDILINIPCNSNNLQKPSPYIYIPRLPFGHYTFINYRTSGSKIIKPFLFSINVATFTKNKIDLVVTLKSTYLKKFFGPVTVEIPTPEDALSVSSTLSDNVGQKVVFNSKQRKIIWNFEKLNGGRDETLEAGIILRSGIENLKKVRSQLGPLSLTYHLPKFSLSGFDISRVSSSNMKRFPNIIRNLNIFSKSNSYIVHF</sequence>
<dbReference type="InterPro" id="IPR036168">
    <property type="entry name" value="AP2_Mu_C_sf"/>
</dbReference>
<dbReference type="Gene3D" id="3.30.450.60">
    <property type="match status" value="1"/>
</dbReference>
<evidence type="ECO:0000259" key="6">
    <source>
        <dbReference type="PROSITE" id="PS51072"/>
    </source>
</evidence>
<dbReference type="PANTHER" id="PTHR10529">
    <property type="entry name" value="AP COMPLEX SUBUNIT MU"/>
    <property type="match status" value="1"/>
</dbReference>
<evidence type="ECO:0000256" key="3">
    <source>
        <dbReference type="ARBA" id="ARBA00022927"/>
    </source>
</evidence>
<reference evidence="7" key="1">
    <citation type="submission" date="2022-08" db="EMBL/GenBank/DDBJ databases">
        <title>Novel sulfate-reducing endosymbionts in the free-living metamonad Anaeramoeba.</title>
        <authorList>
            <person name="Jerlstrom-Hultqvist J."/>
            <person name="Cepicka I."/>
            <person name="Gallot-Lavallee L."/>
            <person name="Salas-Leiva D."/>
            <person name="Curtis B.A."/>
            <person name="Zahonova K."/>
            <person name="Pipaliya S."/>
            <person name="Dacks J."/>
            <person name="Roger A.J."/>
        </authorList>
    </citation>
    <scope>NUCLEOTIDE SEQUENCE</scope>
    <source>
        <strain evidence="7">Schooner1</strain>
    </source>
</reference>
<name>A0ABQ8Y4Z7_9EUKA</name>
<dbReference type="InterPro" id="IPR028565">
    <property type="entry name" value="MHD"/>
</dbReference>
<dbReference type="PROSITE" id="PS51072">
    <property type="entry name" value="MHD"/>
    <property type="match status" value="1"/>
</dbReference>